<evidence type="ECO:0008006" key="4">
    <source>
        <dbReference type="Google" id="ProtNLM"/>
    </source>
</evidence>
<evidence type="ECO:0000313" key="3">
    <source>
        <dbReference type="Proteomes" id="UP000076798"/>
    </source>
</evidence>
<dbReference type="AlphaFoldDB" id="A0A165XQD9"/>
<proteinExistence type="predicted"/>
<name>A0A165XQD9_9AGAM</name>
<reference evidence="2 3" key="1">
    <citation type="journal article" date="2016" name="Mol. Biol. Evol.">
        <title>Comparative Genomics of Early-Diverging Mushroom-Forming Fungi Provides Insights into the Origins of Lignocellulose Decay Capabilities.</title>
        <authorList>
            <person name="Nagy L.G."/>
            <person name="Riley R."/>
            <person name="Tritt A."/>
            <person name="Adam C."/>
            <person name="Daum C."/>
            <person name="Floudas D."/>
            <person name="Sun H."/>
            <person name="Yadav J.S."/>
            <person name="Pangilinan J."/>
            <person name="Larsson K.H."/>
            <person name="Matsuura K."/>
            <person name="Barry K."/>
            <person name="Labutti K."/>
            <person name="Kuo R."/>
            <person name="Ohm R.A."/>
            <person name="Bhattacharya S.S."/>
            <person name="Shirouzu T."/>
            <person name="Yoshinaga Y."/>
            <person name="Martin F.M."/>
            <person name="Grigoriev I.V."/>
            <person name="Hibbett D.S."/>
        </authorList>
    </citation>
    <scope>NUCLEOTIDE SEQUENCE [LARGE SCALE GENOMIC DNA]</scope>
    <source>
        <strain evidence="2 3">HHB10207 ss-3</strain>
    </source>
</reference>
<accession>A0A165XQD9</accession>
<feature type="region of interest" description="Disordered" evidence="1">
    <location>
        <begin position="1"/>
        <end position="22"/>
    </location>
</feature>
<sequence length="451" mass="50768">MSLAEDAEEPATSGFPNPLSLSRLPNPENTDFIDRLPWELLKKIMWDCTHVFNLQDLAEPDCTHRWDYLVSVSRLWRTIALRSPTLWSQIHLHWSLRDISKFLTRSHNAPLSIGGDQLALSSPIFSILKPLLIKRLDRVERLSLVVNEVNPLTRSEIAENLRWICGQIFDEKHGAPYLRFIEISLAERGLLDALPLVNIPRLSRMLSHNIPIYSDIFSSLTLTYVQFTIPDASFDLTTFLSCVPMLECGHFVDVSRKLRPTLDNFRGSPKNSTIPLLYLQYLFLYCFDDIVNDAVIRAINYPNSAAIGIYAVQSPGLNILHLVPKCLRAILSSCSVISLHLTMRGNKETSILEFKTSNSANYTVRLGRAIPHLAASNSLDIGGLVKIIADLSCGQDSLPQLKEILFFSPVTAFPPPSITIPLFRSLPNLEKITVKTSQRTDVLAERGIERV</sequence>
<evidence type="ECO:0000313" key="2">
    <source>
        <dbReference type="EMBL" id="KZT32433.1"/>
    </source>
</evidence>
<protein>
    <recommendedName>
        <fullName evidence="4">F-box domain-containing protein</fullName>
    </recommendedName>
</protein>
<dbReference type="EMBL" id="KV428334">
    <property type="protein sequence ID" value="KZT32433.1"/>
    <property type="molecule type" value="Genomic_DNA"/>
</dbReference>
<keyword evidence="3" id="KW-1185">Reference proteome</keyword>
<dbReference type="OrthoDB" id="2884925at2759"/>
<organism evidence="2 3">
    <name type="scientific">Sistotremastrum suecicum HHB10207 ss-3</name>
    <dbReference type="NCBI Taxonomy" id="1314776"/>
    <lineage>
        <taxon>Eukaryota</taxon>
        <taxon>Fungi</taxon>
        <taxon>Dikarya</taxon>
        <taxon>Basidiomycota</taxon>
        <taxon>Agaricomycotina</taxon>
        <taxon>Agaricomycetes</taxon>
        <taxon>Sistotremastrales</taxon>
        <taxon>Sistotremastraceae</taxon>
        <taxon>Sistotremastrum</taxon>
    </lineage>
</organism>
<evidence type="ECO:0000256" key="1">
    <source>
        <dbReference type="SAM" id="MobiDB-lite"/>
    </source>
</evidence>
<dbReference type="Proteomes" id="UP000076798">
    <property type="component" value="Unassembled WGS sequence"/>
</dbReference>
<gene>
    <name evidence="2" type="ORF">SISSUDRAFT_1066929</name>
</gene>